<accession>A0A2K6ES42</accession>
<dbReference type="InterPro" id="IPR001079">
    <property type="entry name" value="Galectin_CRD"/>
</dbReference>
<dbReference type="GO" id="GO:0070231">
    <property type="term" value="P:T cell apoptotic process"/>
    <property type="evidence" value="ECO:0007669"/>
    <property type="project" value="Ensembl"/>
</dbReference>
<organism evidence="4 5">
    <name type="scientific">Propithecus coquereli</name>
    <name type="common">Coquerel's sifaka</name>
    <name type="synonym">Propithecus verreauxi coquereli</name>
    <dbReference type="NCBI Taxonomy" id="379532"/>
    <lineage>
        <taxon>Eukaryota</taxon>
        <taxon>Metazoa</taxon>
        <taxon>Chordata</taxon>
        <taxon>Craniata</taxon>
        <taxon>Vertebrata</taxon>
        <taxon>Euteleostomi</taxon>
        <taxon>Mammalia</taxon>
        <taxon>Eutheria</taxon>
        <taxon>Euarchontoglires</taxon>
        <taxon>Primates</taxon>
        <taxon>Strepsirrhini</taxon>
        <taxon>Lemuriformes</taxon>
        <taxon>Indriidae</taxon>
        <taxon>Propithecus</taxon>
    </lineage>
</organism>
<dbReference type="OMA" id="HRLPPCY"/>
<dbReference type="SMART" id="SM00908">
    <property type="entry name" value="Gal-bind_lectin"/>
    <property type="match status" value="1"/>
</dbReference>
<dbReference type="PANTHER" id="PTHR11346:SF15">
    <property type="entry name" value="PLACENTAL PROTEIN 13-LIKE"/>
    <property type="match status" value="1"/>
</dbReference>
<dbReference type="InterPro" id="IPR013320">
    <property type="entry name" value="ConA-like_dom_sf"/>
</dbReference>
<dbReference type="GO" id="GO:0005829">
    <property type="term" value="C:cytosol"/>
    <property type="evidence" value="ECO:0007669"/>
    <property type="project" value="Ensembl"/>
</dbReference>
<keyword evidence="5" id="KW-1185">Reference proteome</keyword>
<dbReference type="SMART" id="SM00276">
    <property type="entry name" value="GLECT"/>
    <property type="match status" value="1"/>
</dbReference>
<evidence type="ECO:0000259" key="3">
    <source>
        <dbReference type="PROSITE" id="PS51304"/>
    </source>
</evidence>
<evidence type="ECO:0000256" key="2">
    <source>
        <dbReference type="RuleBase" id="RU102079"/>
    </source>
</evidence>
<evidence type="ECO:0000313" key="5">
    <source>
        <dbReference type="Proteomes" id="UP000233160"/>
    </source>
</evidence>
<protein>
    <recommendedName>
        <fullName evidence="2">Galectin</fullName>
    </recommendedName>
</protein>
<evidence type="ECO:0000313" key="4">
    <source>
        <dbReference type="Ensembl" id="ENSPCOP00000004540.1"/>
    </source>
</evidence>
<sequence length="142" mass="16408">MSGLQVPHTRHVFLSIGSSVTIRGTTLLPFVKDPQLQVDFHTGTTEKSDIAFHFRVYFGHFVVMSSREDGSWKGQVWSSHMPFADGKAFVLRILVLHNEYQVVVNGQHYYSFAHRLQLGDVRMVQVWRDVSLTSVDYARRRR</sequence>
<gene>
    <name evidence="4" type="primary">CLC</name>
</gene>
<name>A0A2K6ES42_PROCO</name>
<dbReference type="GO" id="GO:0002667">
    <property type="term" value="P:regulation of T cell anergy"/>
    <property type="evidence" value="ECO:0007669"/>
    <property type="project" value="Ensembl"/>
</dbReference>
<dbReference type="GeneTree" id="ENSGT00940000163192"/>
<dbReference type="GO" id="GO:0042802">
    <property type="term" value="F:identical protein binding"/>
    <property type="evidence" value="ECO:0007669"/>
    <property type="project" value="Ensembl"/>
</dbReference>
<reference evidence="4" key="2">
    <citation type="submission" date="2025-09" db="UniProtKB">
        <authorList>
            <consortium name="Ensembl"/>
        </authorList>
    </citation>
    <scope>IDENTIFICATION</scope>
</reference>
<dbReference type="PROSITE" id="PS51304">
    <property type="entry name" value="GALECTIN"/>
    <property type="match status" value="1"/>
</dbReference>
<dbReference type="Ensembl" id="ENSPCOT00000014738.1">
    <property type="protein sequence ID" value="ENSPCOP00000004540.1"/>
    <property type="gene ID" value="ENSPCOG00000012901.1"/>
</dbReference>
<dbReference type="SUPFAM" id="SSF49899">
    <property type="entry name" value="Concanavalin A-like lectins/glucanases"/>
    <property type="match status" value="1"/>
</dbReference>
<dbReference type="CDD" id="cd00070">
    <property type="entry name" value="GLECT"/>
    <property type="match status" value="1"/>
</dbReference>
<dbReference type="GO" id="GO:0002724">
    <property type="term" value="P:regulation of T cell cytokine production"/>
    <property type="evidence" value="ECO:0007669"/>
    <property type="project" value="Ensembl"/>
</dbReference>
<dbReference type="GO" id="GO:0030246">
    <property type="term" value="F:carbohydrate binding"/>
    <property type="evidence" value="ECO:0007669"/>
    <property type="project" value="UniProtKB-UniRule"/>
</dbReference>
<dbReference type="AlphaFoldDB" id="A0A2K6ES42"/>
<proteinExistence type="predicted"/>
<dbReference type="Proteomes" id="UP000233160">
    <property type="component" value="Unassembled WGS sequence"/>
</dbReference>
<dbReference type="Pfam" id="PF00337">
    <property type="entry name" value="Gal-bind_lectin"/>
    <property type="match status" value="1"/>
</dbReference>
<dbReference type="STRING" id="379532.ENSPCOP00000004540"/>
<feature type="domain" description="Galectin" evidence="3">
    <location>
        <begin position="6"/>
        <end position="138"/>
    </location>
</feature>
<dbReference type="GO" id="GO:0046006">
    <property type="term" value="P:regulation of activated T cell proliferation"/>
    <property type="evidence" value="ECO:0007669"/>
    <property type="project" value="Ensembl"/>
</dbReference>
<evidence type="ECO:0000256" key="1">
    <source>
        <dbReference type="ARBA" id="ARBA00022734"/>
    </source>
</evidence>
<dbReference type="InterPro" id="IPR044156">
    <property type="entry name" value="Galectin-like"/>
</dbReference>
<dbReference type="Gene3D" id="2.60.120.200">
    <property type="match status" value="1"/>
</dbReference>
<keyword evidence="1 2" id="KW-0430">Lectin</keyword>
<reference evidence="4" key="1">
    <citation type="submission" date="2025-08" db="UniProtKB">
        <authorList>
            <consortium name="Ensembl"/>
        </authorList>
    </citation>
    <scope>IDENTIFICATION</scope>
</reference>
<dbReference type="PANTHER" id="PTHR11346">
    <property type="entry name" value="GALECTIN"/>
    <property type="match status" value="1"/>
</dbReference>